<dbReference type="InParanoid" id="A0A1B1YXR8"/>
<dbReference type="PANTHER" id="PTHR30383">
    <property type="entry name" value="THIOESTERASE 1/PROTEASE 1/LYSOPHOSPHOLIPASE L1"/>
    <property type="match status" value="1"/>
</dbReference>
<keyword evidence="4" id="KW-1185">Reference proteome</keyword>
<name>A0A1B1YXR8_9GAMM</name>
<dbReference type="Proteomes" id="UP000092952">
    <property type="component" value="Chromosome"/>
</dbReference>
<dbReference type="FunCoup" id="A0A1B1YXR8">
    <property type="interactions" value="92"/>
</dbReference>
<dbReference type="GO" id="GO:0004622">
    <property type="term" value="F:phosphatidylcholine lysophospholipase activity"/>
    <property type="evidence" value="ECO:0007669"/>
    <property type="project" value="TreeGrafter"/>
</dbReference>
<keyword evidence="1" id="KW-0732">Signal</keyword>
<gene>
    <name evidence="3" type="ORF">PG2T_07815</name>
</gene>
<dbReference type="Pfam" id="PF13472">
    <property type="entry name" value="Lipase_GDSL_2"/>
    <property type="match status" value="1"/>
</dbReference>
<dbReference type="InterPro" id="IPR036514">
    <property type="entry name" value="SGNH_hydro_sf"/>
</dbReference>
<proteinExistence type="predicted"/>
<accession>A0A1B1YXR8</accession>
<dbReference type="PANTHER" id="PTHR30383:SF24">
    <property type="entry name" value="THIOESTERASE 1_PROTEASE 1_LYSOPHOSPHOLIPASE L1"/>
    <property type="match status" value="1"/>
</dbReference>
<dbReference type="EMBL" id="CP014671">
    <property type="protein sequence ID" value="ANX05548.1"/>
    <property type="molecule type" value="Genomic_DNA"/>
</dbReference>
<dbReference type="CDD" id="cd01822">
    <property type="entry name" value="Lysophospholipase_L1_like"/>
    <property type="match status" value="1"/>
</dbReference>
<dbReference type="STRING" id="1810504.PG2T_07815"/>
<evidence type="ECO:0000313" key="3">
    <source>
        <dbReference type="EMBL" id="ANX05548.1"/>
    </source>
</evidence>
<dbReference type="KEGG" id="gbi:PG2T_07815"/>
<dbReference type="InterPro" id="IPR051532">
    <property type="entry name" value="Ester_Hydrolysis_Enzymes"/>
</dbReference>
<evidence type="ECO:0000313" key="4">
    <source>
        <dbReference type="Proteomes" id="UP000092952"/>
    </source>
</evidence>
<sequence>MTCVLLLLLAGCSRAATPLPAGSILVLGDSLSAGYGLPDGAAWPVLLAAALREQQLPWTLVNAAISGDTSAGGLARLPALLDRQRPVLVLIELGANDALRGQPLNATAANLRAMVEAAQATGARVGLIGMQIPPNFGPIYTRQFRDLFKEVAREANIPLLDFLLEPVAADPAMFQEDGIHPTAAAQEPIADHVAQWLQATFGLPDLTPAGKAP</sequence>
<dbReference type="SUPFAM" id="SSF52266">
    <property type="entry name" value="SGNH hydrolase"/>
    <property type="match status" value="1"/>
</dbReference>
<evidence type="ECO:0000259" key="2">
    <source>
        <dbReference type="Pfam" id="PF13472"/>
    </source>
</evidence>
<feature type="domain" description="SGNH hydrolase-type esterase" evidence="2">
    <location>
        <begin position="26"/>
        <end position="186"/>
    </location>
</feature>
<dbReference type="GO" id="GO:0006629">
    <property type="term" value="P:lipid metabolic process"/>
    <property type="evidence" value="ECO:0007669"/>
    <property type="project" value="InterPro"/>
</dbReference>
<dbReference type="InterPro" id="IPR013830">
    <property type="entry name" value="SGNH_hydro"/>
</dbReference>
<organism evidence="3 4">
    <name type="scientific">Immundisolibacter cernigliae</name>
    <dbReference type="NCBI Taxonomy" id="1810504"/>
    <lineage>
        <taxon>Bacteria</taxon>
        <taxon>Pseudomonadati</taxon>
        <taxon>Pseudomonadota</taxon>
        <taxon>Gammaproteobacteria</taxon>
        <taxon>Immundisolibacterales</taxon>
        <taxon>Immundisolibacteraceae</taxon>
        <taxon>Immundisolibacter</taxon>
    </lineage>
</organism>
<evidence type="ECO:0000256" key="1">
    <source>
        <dbReference type="SAM" id="SignalP"/>
    </source>
</evidence>
<feature type="signal peptide" evidence="1">
    <location>
        <begin position="1"/>
        <end position="15"/>
    </location>
</feature>
<dbReference type="AlphaFoldDB" id="A0A1B1YXR8"/>
<protein>
    <recommendedName>
        <fullName evidence="2">SGNH hydrolase-type esterase domain-containing protein</fullName>
    </recommendedName>
</protein>
<reference evidence="4" key="1">
    <citation type="submission" date="2016-03" db="EMBL/GenBank/DDBJ databases">
        <title>Complete genome sequence of Solimmundus cernigliae, representing a novel lineage of polycyclic aromatic hydrocarbon degraders within the Gammaproteobacteria.</title>
        <authorList>
            <person name="Singleton D.R."/>
            <person name="Dickey A.N."/>
            <person name="Scholl E.H."/>
            <person name="Wright F.A."/>
            <person name="Aitken M.D."/>
        </authorList>
    </citation>
    <scope>NUCLEOTIDE SEQUENCE [LARGE SCALE GENOMIC DNA]</scope>
    <source>
        <strain evidence="4">TR3.2</strain>
    </source>
</reference>
<dbReference type="InterPro" id="IPR008265">
    <property type="entry name" value="Lipase_GDSL_AS"/>
</dbReference>
<dbReference type="Gene3D" id="3.40.50.1110">
    <property type="entry name" value="SGNH hydrolase"/>
    <property type="match status" value="1"/>
</dbReference>
<dbReference type="PROSITE" id="PS01098">
    <property type="entry name" value="LIPASE_GDSL_SER"/>
    <property type="match status" value="1"/>
</dbReference>
<feature type="chain" id="PRO_5012949663" description="SGNH hydrolase-type esterase domain-containing protein" evidence="1">
    <location>
        <begin position="16"/>
        <end position="213"/>
    </location>
</feature>